<gene>
    <name evidence="1" type="ORF">UFOPK3402_00130</name>
</gene>
<dbReference type="AlphaFoldDB" id="A0A6J7CWZ3"/>
<dbReference type="InterPro" id="IPR029069">
    <property type="entry name" value="HotDog_dom_sf"/>
</dbReference>
<dbReference type="SUPFAM" id="SSF54637">
    <property type="entry name" value="Thioesterase/thiol ester dehydrase-isomerase"/>
    <property type="match status" value="1"/>
</dbReference>
<dbReference type="Pfam" id="PF13279">
    <property type="entry name" value="4HBT_2"/>
    <property type="match status" value="1"/>
</dbReference>
<organism evidence="1">
    <name type="scientific">freshwater metagenome</name>
    <dbReference type="NCBI Taxonomy" id="449393"/>
    <lineage>
        <taxon>unclassified sequences</taxon>
        <taxon>metagenomes</taxon>
        <taxon>ecological metagenomes</taxon>
    </lineage>
</organism>
<proteinExistence type="predicted"/>
<evidence type="ECO:0000313" key="1">
    <source>
        <dbReference type="EMBL" id="CAB4859463.1"/>
    </source>
</evidence>
<name>A0A6J7CWZ3_9ZZZZ</name>
<sequence length="142" mass="15497">MTGAGAAITVRRRVAWNETDAAGHNHFSAAFRWLEEAEHLLFRCLGVEPALIDRIPRVHIEVDYADRLYFSDVIDVSVSVARVGTSSCSFDFEVRKADGSRAITGSYVIVHASSTSSGSAAWPTAVSEALSRPQEFTRDHSA</sequence>
<dbReference type="EMBL" id="CAFBLS010000009">
    <property type="protein sequence ID" value="CAB4859463.1"/>
    <property type="molecule type" value="Genomic_DNA"/>
</dbReference>
<dbReference type="Gene3D" id="3.10.129.10">
    <property type="entry name" value="Hotdog Thioesterase"/>
    <property type="match status" value="1"/>
</dbReference>
<dbReference type="CDD" id="cd00586">
    <property type="entry name" value="4HBT"/>
    <property type="match status" value="1"/>
</dbReference>
<reference evidence="1" key="1">
    <citation type="submission" date="2020-05" db="EMBL/GenBank/DDBJ databases">
        <authorList>
            <person name="Chiriac C."/>
            <person name="Salcher M."/>
            <person name="Ghai R."/>
            <person name="Kavagutti S V."/>
        </authorList>
    </citation>
    <scope>NUCLEOTIDE SEQUENCE</scope>
</reference>
<accession>A0A6J7CWZ3</accession>
<protein>
    <submittedName>
        <fullName evidence="1">Unannotated protein</fullName>
    </submittedName>
</protein>